<dbReference type="Proteomes" id="UP000243797">
    <property type="component" value="Unassembled WGS sequence"/>
</dbReference>
<sequence length="709" mass="78846">MPLLDHRSFDDAVEGAGTYVAKLDAGSVKELVDLTRFPQDITQDEYLADYVELSLPYQSLAVQRKVMAQVDYHREHHDWNLEETTHMTGSQSMSSPEFVTIASSPVRAWDHSLHRNDHNSEIDIRASQVPKSHGATHVDWSDAVDVDDVVSSPLSPTRIAPLGLNEHCCSLGRMDIVDLTQEEAILREGDTRNLAKYGQTSTPDRLDIHESEDVALGMSSDSPYTGLTSRYFTPSENWDGSPLNTPVTPGSPSDISGWLGHRRFSSMDQDDPKNTPCPAAKRPKLCSASLERSRFISPYVTEDRALLQTLDSVDVDHAKGIHELSDNPMIAPQGSSHAPARSSTHLVEGTSIRRQNGDYFVAMPENTAVRLPPSAREALQKQPEEPSQHQRQRSWSMTSSLYRLDALQPTDQKLAFPQSPDPEPFDIIMVQPTYKQLSSSRSIYRHPSVKDAHEEPHDIDMSAPIASPLFELLDTPGLPTPPGPQRTESVHSDIPAQRLEEPKAIESVLTFEKYMTQRAKVPLSTTARRTYGGQTSTTPSCTDELTLEAILYAQGPTTATSSSTHVPSQPAPITNRDPRHPRASMLTPRPSAPQSTSSPLNVQTQTDRKAQSAIHQFLKSGPRFARNLVFLAVENNSRKVEIGEDREQIVALKRRVSALEGEKMVGRRETRRLEARVGELEEVVRRLTRGTTREGNSDGRGRSRVRRRG</sequence>
<dbReference type="OrthoDB" id="10690594at2759"/>
<name>A0A2K1QR82_9PEZI</name>
<dbReference type="EMBL" id="NKHZ01000050">
    <property type="protein sequence ID" value="PNS17552.1"/>
    <property type="molecule type" value="Genomic_DNA"/>
</dbReference>
<feature type="compositionally biased region" description="Polar residues" evidence="1">
    <location>
        <begin position="333"/>
        <end position="345"/>
    </location>
</feature>
<feature type="compositionally biased region" description="Basic and acidic residues" evidence="1">
    <location>
        <begin position="687"/>
        <end position="701"/>
    </location>
</feature>
<feature type="region of interest" description="Disordered" evidence="1">
    <location>
        <begin position="557"/>
        <end position="608"/>
    </location>
</feature>
<accession>A0A2K1QR82</accession>
<feature type="compositionally biased region" description="Polar residues" evidence="1">
    <location>
        <begin position="557"/>
        <end position="567"/>
    </location>
</feature>
<protein>
    <submittedName>
        <fullName evidence="2">Kinesin-like protein 6</fullName>
    </submittedName>
</protein>
<comment type="caution">
    <text evidence="2">The sequence shown here is derived from an EMBL/GenBank/DDBJ whole genome shotgun (WGS) entry which is preliminary data.</text>
</comment>
<evidence type="ECO:0000256" key="1">
    <source>
        <dbReference type="SAM" id="MobiDB-lite"/>
    </source>
</evidence>
<feature type="compositionally biased region" description="Polar residues" evidence="1">
    <location>
        <begin position="592"/>
        <end position="605"/>
    </location>
</feature>
<gene>
    <name evidence="2" type="ORF">CAC42_8095</name>
</gene>
<dbReference type="AlphaFoldDB" id="A0A2K1QR82"/>
<dbReference type="InParanoid" id="A0A2K1QR82"/>
<feature type="region of interest" description="Disordered" evidence="1">
    <location>
        <begin position="375"/>
        <end position="396"/>
    </location>
</feature>
<proteinExistence type="predicted"/>
<evidence type="ECO:0000313" key="2">
    <source>
        <dbReference type="EMBL" id="PNS17552.1"/>
    </source>
</evidence>
<feature type="compositionally biased region" description="Basic and acidic residues" evidence="1">
    <location>
        <begin position="378"/>
        <end position="388"/>
    </location>
</feature>
<keyword evidence="3" id="KW-1185">Reference proteome</keyword>
<organism evidence="2 3">
    <name type="scientific">Sphaceloma murrayae</name>
    <dbReference type="NCBI Taxonomy" id="2082308"/>
    <lineage>
        <taxon>Eukaryota</taxon>
        <taxon>Fungi</taxon>
        <taxon>Dikarya</taxon>
        <taxon>Ascomycota</taxon>
        <taxon>Pezizomycotina</taxon>
        <taxon>Dothideomycetes</taxon>
        <taxon>Dothideomycetidae</taxon>
        <taxon>Myriangiales</taxon>
        <taxon>Elsinoaceae</taxon>
        <taxon>Sphaceloma</taxon>
    </lineage>
</organism>
<evidence type="ECO:0000313" key="3">
    <source>
        <dbReference type="Proteomes" id="UP000243797"/>
    </source>
</evidence>
<reference evidence="2 3" key="1">
    <citation type="submission" date="2017-06" db="EMBL/GenBank/DDBJ databases">
        <title>Draft genome sequence of a variant of Elsinoe murrayae.</title>
        <authorList>
            <person name="Cheng Q."/>
        </authorList>
    </citation>
    <scope>NUCLEOTIDE SEQUENCE [LARGE SCALE GENOMIC DNA]</scope>
    <source>
        <strain evidence="2 3">CQ-2017a</strain>
    </source>
</reference>
<feature type="region of interest" description="Disordered" evidence="1">
    <location>
        <begin position="325"/>
        <end position="346"/>
    </location>
</feature>
<feature type="region of interest" description="Disordered" evidence="1">
    <location>
        <begin position="687"/>
        <end position="709"/>
    </location>
</feature>